<dbReference type="AlphaFoldDB" id="A0AAD9JYW1"/>
<organism evidence="2 3">
    <name type="scientific">Paralvinella palmiformis</name>
    <dbReference type="NCBI Taxonomy" id="53620"/>
    <lineage>
        <taxon>Eukaryota</taxon>
        <taxon>Metazoa</taxon>
        <taxon>Spiralia</taxon>
        <taxon>Lophotrochozoa</taxon>
        <taxon>Annelida</taxon>
        <taxon>Polychaeta</taxon>
        <taxon>Sedentaria</taxon>
        <taxon>Canalipalpata</taxon>
        <taxon>Terebellida</taxon>
        <taxon>Terebelliformia</taxon>
        <taxon>Alvinellidae</taxon>
        <taxon>Paralvinella</taxon>
    </lineage>
</organism>
<evidence type="ECO:0000256" key="1">
    <source>
        <dbReference type="SAM" id="Phobius"/>
    </source>
</evidence>
<protein>
    <submittedName>
        <fullName evidence="2">Uncharacterized protein</fullName>
    </submittedName>
</protein>
<reference evidence="2" key="1">
    <citation type="journal article" date="2023" name="Mol. Biol. Evol.">
        <title>Third-Generation Sequencing Reveals the Adaptive Role of the Epigenome in Three Deep-Sea Polychaetes.</title>
        <authorList>
            <person name="Perez M."/>
            <person name="Aroh O."/>
            <person name="Sun Y."/>
            <person name="Lan Y."/>
            <person name="Juniper S.K."/>
            <person name="Young C.R."/>
            <person name="Angers B."/>
            <person name="Qian P.Y."/>
        </authorList>
    </citation>
    <scope>NUCLEOTIDE SEQUENCE</scope>
    <source>
        <strain evidence="2">P08H-3</strain>
    </source>
</reference>
<keyword evidence="1" id="KW-0812">Transmembrane</keyword>
<proteinExistence type="predicted"/>
<dbReference type="EMBL" id="JAODUP010000116">
    <property type="protein sequence ID" value="KAK2161466.1"/>
    <property type="molecule type" value="Genomic_DNA"/>
</dbReference>
<evidence type="ECO:0000313" key="3">
    <source>
        <dbReference type="Proteomes" id="UP001208570"/>
    </source>
</evidence>
<dbReference type="Proteomes" id="UP001208570">
    <property type="component" value="Unassembled WGS sequence"/>
</dbReference>
<keyword evidence="1" id="KW-0472">Membrane</keyword>
<sequence>MPIAKDFVRVTQLMFFGCIGGTRRARQTIICQWLMIFGVIYLWSWYNGDQVGEYGTRHFMHSNRLRYGGDLDSLLKYSRSSASHSD</sequence>
<feature type="transmembrane region" description="Helical" evidence="1">
    <location>
        <begin position="29"/>
        <end position="46"/>
    </location>
</feature>
<comment type="caution">
    <text evidence="2">The sequence shown here is derived from an EMBL/GenBank/DDBJ whole genome shotgun (WGS) entry which is preliminary data.</text>
</comment>
<accession>A0AAD9JYW1</accession>
<keyword evidence="1" id="KW-1133">Transmembrane helix</keyword>
<gene>
    <name evidence="2" type="ORF">LSH36_116g05002</name>
</gene>
<name>A0AAD9JYW1_9ANNE</name>
<evidence type="ECO:0000313" key="2">
    <source>
        <dbReference type="EMBL" id="KAK2161466.1"/>
    </source>
</evidence>
<keyword evidence="3" id="KW-1185">Reference proteome</keyword>